<comment type="caution">
    <text evidence="1">The sequence shown here is derived from an EMBL/GenBank/DDBJ whole genome shotgun (WGS) entry which is preliminary data.</text>
</comment>
<dbReference type="EMBL" id="JABCUI010000002">
    <property type="protein sequence ID" value="NMW87151.1"/>
    <property type="molecule type" value="Genomic_DNA"/>
</dbReference>
<sequence>MWGATGIMVIKWFSFTKEWWQMSNPQSRWIIWSAYAVLFLALPYVTQPIFKSVGDDGMGWILLIFYLALPLLGLGCGVADGIVNGWSLWWLLAPVVLFIPHFFLAMHAATNLSIYWDEFFLFTGIYAGFAFIPNLIAGLVRNRLQRPRAQS</sequence>
<accession>A0A7Y0UGZ4</accession>
<evidence type="ECO:0000313" key="2">
    <source>
        <dbReference type="Proteomes" id="UP000553981"/>
    </source>
</evidence>
<dbReference type="AlphaFoldDB" id="A0A7Y0UGZ4"/>
<name>A0A7Y0UGZ4_9ACTO</name>
<organism evidence="1 2">
    <name type="scientific">Mobiluncus curtisii</name>
    <dbReference type="NCBI Taxonomy" id="2051"/>
    <lineage>
        <taxon>Bacteria</taxon>
        <taxon>Bacillati</taxon>
        <taxon>Actinomycetota</taxon>
        <taxon>Actinomycetes</taxon>
        <taxon>Actinomycetales</taxon>
        <taxon>Actinomycetaceae</taxon>
        <taxon>Mobiluncus</taxon>
    </lineage>
</organism>
<dbReference type="Proteomes" id="UP000553981">
    <property type="component" value="Unassembled WGS sequence"/>
</dbReference>
<reference evidence="1 2" key="1">
    <citation type="submission" date="2020-04" db="EMBL/GenBank/DDBJ databases">
        <title>Antimicrobial susceptibility and clonality of vaginal-derived multi-drug resistant Mobiluncus isolates in China.</title>
        <authorList>
            <person name="Zhang X."/>
        </authorList>
    </citation>
    <scope>NUCLEOTIDE SEQUENCE [LARGE SCALE GENOMIC DNA]</scope>
    <source>
        <strain evidence="1 2">19</strain>
    </source>
</reference>
<protein>
    <submittedName>
        <fullName evidence="1">Uncharacterized protein</fullName>
    </submittedName>
</protein>
<proteinExistence type="predicted"/>
<gene>
    <name evidence="1" type="ORF">HHJ67_05215</name>
</gene>
<evidence type="ECO:0000313" key="1">
    <source>
        <dbReference type="EMBL" id="NMW87151.1"/>
    </source>
</evidence>